<dbReference type="EMBL" id="SSTD01011629">
    <property type="protein sequence ID" value="TYK09446.1"/>
    <property type="molecule type" value="Genomic_DNA"/>
</dbReference>
<comment type="caution">
    <text evidence="3">The sequence shown here is derived from an EMBL/GenBank/DDBJ whole genome shotgun (WGS) entry which is preliminary data.</text>
</comment>
<organism evidence="3 4">
    <name type="scientific">Cucumis melo var. makuwa</name>
    <name type="common">Oriental melon</name>
    <dbReference type="NCBI Taxonomy" id="1194695"/>
    <lineage>
        <taxon>Eukaryota</taxon>
        <taxon>Viridiplantae</taxon>
        <taxon>Streptophyta</taxon>
        <taxon>Embryophyta</taxon>
        <taxon>Tracheophyta</taxon>
        <taxon>Spermatophyta</taxon>
        <taxon>Magnoliopsida</taxon>
        <taxon>eudicotyledons</taxon>
        <taxon>Gunneridae</taxon>
        <taxon>Pentapetalae</taxon>
        <taxon>rosids</taxon>
        <taxon>fabids</taxon>
        <taxon>Cucurbitales</taxon>
        <taxon>Cucurbitaceae</taxon>
        <taxon>Benincaseae</taxon>
        <taxon>Cucumis</taxon>
    </lineage>
</organism>
<sequence>MSLWDLRMSIKRHSNLCLLVGYLKEPKGSMFYDPQDNKVFVSINATFLEEDRIRDHQPHSKLVLNEISKDATDMPSSSNKVVDKTRKSSQSHPSQELREPRRSGRVVHQPNHYLGLTKTQIVILDDGVKDPLTYKQTINDVDRDQ</sequence>
<evidence type="ECO:0000313" key="4">
    <source>
        <dbReference type="Proteomes" id="UP000321947"/>
    </source>
</evidence>
<name>A0A5D3CGE8_CUCMM</name>
<feature type="domain" description="Retroviral polymerase SH3-like" evidence="2">
    <location>
        <begin position="13"/>
        <end position="58"/>
    </location>
</feature>
<dbReference type="AlphaFoldDB" id="A0A5D3CGE8"/>
<dbReference type="Proteomes" id="UP000321947">
    <property type="component" value="Unassembled WGS sequence"/>
</dbReference>
<evidence type="ECO:0000313" key="3">
    <source>
        <dbReference type="EMBL" id="TYK09446.1"/>
    </source>
</evidence>
<evidence type="ECO:0000256" key="1">
    <source>
        <dbReference type="SAM" id="MobiDB-lite"/>
    </source>
</evidence>
<evidence type="ECO:0000259" key="2">
    <source>
        <dbReference type="Pfam" id="PF25597"/>
    </source>
</evidence>
<protein>
    <submittedName>
        <fullName evidence="3">Gag/pol protein</fullName>
    </submittedName>
</protein>
<accession>A0A5D3CGE8</accession>
<dbReference type="InterPro" id="IPR057670">
    <property type="entry name" value="SH3_retrovirus"/>
</dbReference>
<proteinExistence type="predicted"/>
<feature type="region of interest" description="Disordered" evidence="1">
    <location>
        <begin position="65"/>
        <end position="111"/>
    </location>
</feature>
<reference evidence="3 4" key="1">
    <citation type="submission" date="2019-08" db="EMBL/GenBank/DDBJ databases">
        <title>Draft genome sequences of two oriental melons (Cucumis melo L. var makuwa).</title>
        <authorList>
            <person name="Kwon S.-Y."/>
        </authorList>
    </citation>
    <scope>NUCLEOTIDE SEQUENCE [LARGE SCALE GENOMIC DNA]</scope>
    <source>
        <strain evidence="4">cv. Chang Bougi</strain>
        <tissue evidence="3">Leaf</tissue>
    </source>
</reference>
<dbReference type="Pfam" id="PF25597">
    <property type="entry name" value="SH3_retrovirus"/>
    <property type="match status" value="1"/>
</dbReference>
<gene>
    <name evidence="3" type="ORF">E5676_scaffold499G00340</name>
</gene>